<dbReference type="Pfam" id="PF13517">
    <property type="entry name" value="FG-GAP_3"/>
    <property type="match status" value="1"/>
</dbReference>
<name>X1IAJ3_9ZZZZ</name>
<feature type="domain" description="SbsA Ig-like" evidence="2">
    <location>
        <begin position="2"/>
        <end position="103"/>
    </location>
</feature>
<evidence type="ECO:0000259" key="2">
    <source>
        <dbReference type="Pfam" id="PF13205"/>
    </source>
</evidence>
<dbReference type="AlphaFoldDB" id="X1IAJ3"/>
<dbReference type="PANTHER" id="PTHR46580:SF2">
    <property type="entry name" value="MAM DOMAIN-CONTAINING PROTEIN"/>
    <property type="match status" value="1"/>
</dbReference>
<dbReference type="PANTHER" id="PTHR46580">
    <property type="entry name" value="SENSOR KINASE-RELATED"/>
    <property type="match status" value="1"/>
</dbReference>
<organism evidence="3">
    <name type="scientific">marine sediment metagenome</name>
    <dbReference type="NCBI Taxonomy" id="412755"/>
    <lineage>
        <taxon>unclassified sequences</taxon>
        <taxon>metagenomes</taxon>
        <taxon>ecological metagenomes</taxon>
    </lineage>
</organism>
<dbReference type="EMBL" id="BARU01034359">
    <property type="protein sequence ID" value="GAH63109.1"/>
    <property type="molecule type" value="Genomic_DNA"/>
</dbReference>
<keyword evidence="1" id="KW-0732">Signal</keyword>
<dbReference type="Gene3D" id="2.60.40.1220">
    <property type="match status" value="1"/>
</dbReference>
<proteinExistence type="predicted"/>
<evidence type="ECO:0000256" key="1">
    <source>
        <dbReference type="ARBA" id="ARBA00022729"/>
    </source>
</evidence>
<comment type="caution">
    <text evidence="3">The sequence shown here is derived from an EMBL/GenBank/DDBJ whole genome shotgun (WGS) entry which is preliminary data.</text>
</comment>
<dbReference type="InterPro" id="IPR014755">
    <property type="entry name" value="Cu-Rt/internalin_Ig-like"/>
</dbReference>
<sequence length="203" mass="21103">MPPTILSTYPTQNALNVPLDTVITVTFDQAMSQSYANANTFVVNGSQTGKVNGTYDLSGDGKTFIFSPSTGLKVGEVVSVTLTTGVTSTTGDTLASAFAWSFTIVTSGGSGVFRQTATLATGSNPVDVVAGDWNGDGNVDLAVSGSYMDYYVRIWTNDGIGGFPQTSSLQVDNGPYALAAGDWDEDGDQDLAVTQEYGSSVTI</sequence>
<dbReference type="InterPro" id="IPR028994">
    <property type="entry name" value="Integrin_alpha_N"/>
</dbReference>
<dbReference type="SUPFAM" id="SSF69318">
    <property type="entry name" value="Integrin alpha N-terminal domain"/>
    <property type="match status" value="1"/>
</dbReference>
<dbReference type="InterPro" id="IPR013517">
    <property type="entry name" value="FG-GAP"/>
</dbReference>
<protein>
    <recommendedName>
        <fullName evidence="2">SbsA Ig-like domain-containing protein</fullName>
    </recommendedName>
</protein>
<dbReference type="Gene3D" id="2.40.128.340">
    <property type="match status" value="1"/>
</dbReference>
<dbReference type="Pfam" id="PF13205">
    <property type="entry name" value="Big_5"/>
    <property type="match status" value="1"/>
</dbReference>
<dbReference type="InterPro" id="IPR032812">
    <property type="entry name" value="SbsA_Ig"/>
</dbReference>
<gene>
    <name evidence="3" type="ORF">S03H2_53946</name>
</gene>
<accession>X1IAJ3</accession>
<evidence type="ECO:0000313" key="3">
    <source>
        <dbReference type="EMBL" id="GAH63109.1"/>
    </source>
</evidence>
<reference evidence="3" key="1">
    <citation type="journal article" date="2014" name="Front. Microbiol.">
        <title>High frequency of phylogenetically diverse reductive dehalogenase-homologous genes in deep subseafloor sedimentary metagenomes.</title>
        <authorList>
            <person name="Kawai M."/>
            <person name="Futagami T."/>
            <person name="Toyoda A."/>
            <person name="Takaki Y."/>
            <person name="Nishi S."/>
            <person name="Hori S."/>
            <person name="Arai W."/>
            <person name="Tsubouchi T."/>
            <person name="Morono Y."/>
            <person name="Uchiyama I."/>
            <person name="Ito T."/>
            <person name="Fujiyama A."/>
            <person name="Inagaki F."/>
            <person name="Takami H."/>
        </authorList>
    </citation>
    <scope>NUCLEOTIDE SEQUENCE</scope>
    <source>
        <strain evidence="3">Expedition CK06-06</strain>
    </source>
</reference>
<feature type="non-terminal residue" evidence="3">
    <location>
        <position position="203"/>
    </location>
</feature>